<dbReference type="PANTHER" id="PTHR32089">
    <property type="entry name" value="METHYL-ACCEPTING CHEMOTAXIS PROTEIN MCPB"/>
    <property type="match status" value="1"/>
</dbReference>
<protein>
    <submittedName>
        <fullName evidence="4">Methyl-accepting chemotaxis protein (MCP) signalling domain-containing protein</fullName>
    </submittedName>
</protein>
<evidence type="ECO:0000256" key="2">
    <source>
        <dbReference type="PROSITE-ProRule" id="PRU00284"/>
    </source>
</evidence>
<keyword evidence="5" id="KW-1185">Reference proteome</keyword>
<dbReference type="PROSITE" id="PS50111">
    <property type="entry name" value="CHEMOTAXIS_TRANSDUC_2"/>
    <property type="match status" value="1"/>
</dbReference>
<dbReference type="EMBL" id="FOQA01000002">
    <property type="protein sequence ID" value="SFH74007.1"/>
    <property type="molecule type" value="Genomic_DNA"/>
</dbReference>
<dbReference type="GO" id="GO:0007165">
    <property type="term" value="P:signal transduction"/>
    <property type="evidence" value="ECO:0007669"/>
    <property type="project" value="UniProtKB-KW"/>
</dbReference>
<dbReference type="SUPFAM" id="SSF58104">
    <property type="entry name" value="Methyl-accepting chemotaxis protein (MCP) signaling domain"/>
    <property type="match status" value="1"/>
</dbReference>
<evidence type="ECO:0000313" key="4">
    <source>
        <dbReference type="EMBL" id="SFH74007.1"/>
    </source>
</evidence>
<evidence type="ECO:0000256" key="1">
    <source>
        <dbReference type="ARBA" id="ARBA00023224"/>
    </source>
</evidence>
<accession>A0A1I3CHN1</accession>
<evidence type="ECO:0000259" key="3">
    <source>
        <dbReference type="PROSITE" id="PS50111"/>
    </source>
</evidence>
<dbReference type="STRING" id="69895.SAMN05192551_102399"/>
<dbReference type="Pfam" id="PF00015">
    <property type="entry name" value="MCPsignal"/>
    <property type="match status" value="1"/>
</dbReference>
<dbReference type="Proteomes" id="UP000199287">
    <property type="component" value="Unassembled WGS sequence"/>
</dbReference>
<dbReference type="SMART" id="SM00283">
    <property type="entry name" value="MA"/>
    <property type="match status" value="1"/>
</dbReference>
<dbReference type="Gene3D" id="1.10.287.950">
    <property type="entry name" value="Methyl-accepting chemotaxis protein"/>
    <property type="match status" value="1"/>
</dbReference>
<keyword evidence="1 2" id="KW-0807">Transducer</keyword>
<reference evidence="5" key="1">
    <citation type="submission" date="2016-10" db="EMBL/GenBank/DDBJ databases">
        <authorList>
            <person name="Varghese N."/>
            <person name="Submissions S."/>
        </authorList>
    </citation>
    <scope>NUCLEOTIDE SEQUENCE [LARGE SCALE GENOMIC DNA]</scope>
    <source>
        <strain evidence="5">Z-7934</strain>
    </source>
</reference>
<dbReference type="InterPro" id="IPR004089">
    <property type="entry name" value="MCPsignal_dom"/>
</dbReference>
<name>A0A1I3CHN1_9FIRM</name>
<dbReference type="RefSeq" id="WP_177208806.1">
    <property type="nucleotide sequence ID" value="NZ_FOQA01000002.1"/>
</dbReference>
<proteinExistence type="predicted"/>
<feature type="domain" description="Methyl-accepting transducer" evidence="3">
    <location>
        <begin position="170"/>
        <end position="280"/>
    </location>
</feature>
<dbReference type="GO" id="GO:0016020">
    <property type="term" value="C:membrane"/>
    <property type="evidence" value="ECO:0007669"/>
    <property type="project" value="InterPro"/>
</dbReference>
<organism evidence="4 5">
    <name type="scientific">Tindallia magadiensis</name>
    <dbReference type="NCBI Taxonomy" id="69895"/>
    <lineage>
        <taxon>Bacteria</taxon>
        <taxon>Bacillati</taxon>
        <taxon>Bacillota</taxon>
        <taxon>Clostridia</taxon>
        <taxon>Peptostreptococcales</taxon>
        <taxon>Tindalliaceae</taxon>
        <taxon>Tindallia</taxon>
    </lineage>
</organism>
<dbReference type="PANTHER" id="PTHR32089:SF112">
    <property type="entry name" value="LYSOZYME-LIKE PROTEIN-RELATED"/>
    <property type="match status" value="1"/>
</dbReference>
<evidence type="ECO:0000313" key="5">
    <source>
        <dbReference type="Proteomes" id="UP000199287"/>
    </source>
</evidence>
<gene>
    <name evidence="4" type="ORF">SAMN05192551_102399</name>
</gene>
<dbReference type="AlphaFoldDB" id="A0A1I3CHN1"/>
<sequence length="280" mass="30929">MEKTTDKGKYPNIIQTFIEIAPYMKHLSVNDTAIAIADKEKYVSFYPGKELDFPVKPGDMLKRETVVYRCIKNRTSLSERMGSELFGFPYIAMATPLYEEGEIVGGVVFLQSTEHEERLLEMAEAISEGIGKLNTFSAGVVQEAEGLSSIGENLDKMSCEALKYASGTEEITSVIKRVSSQSNLLGLNASIEAARSGVAGKGFAVVAEEIRKLAVSSNESVENIEKMLKDIKEINEKMAIEITNIKKSAEEQVGSNHKVKEAIYSLTEIIEKLKYEAGHR</sequence>